<proteinExistence type="predicted"/>
<accession>A0A7S0URH5</accession>
<protein>
    <recommendedName>
        <fullName evidence="2">Betaine lipid synthase</fullName>
    </recommendedName>
</protein>
<dbReference type="Pfam" id="PF11899">
    <property type="entry name" value="DUF3419"/>
    <property type="match status" value="1"/>
</dbReference>
<dbReference type="PANTHER" id="PTHR47473">
    <property type="entry name" value="BTA1P"/>
    <property type="match status" value="1"/>
</dbReference>
<organism evidence="1">
    <name type="scientific">Polytomella parva</name>
    <dbReference type="NCBI Taxonomy" id="51329"/>
    <lineage>
        <taxon>Eukaryota</taxon>
        <taxon>Viridiplantae</taxon>
        <taxon>Chlorophyta</taxon>
        <taxon>core chlorophytes</taxon>
        <taxon>Chlorophyceae</taxon>
        <taxon>CS clade</taxon>
        <taxon>Chlamydomonadales</taxon>
        <taxon>Chlamydomonadaceae</taxon>
        <taxon>Polytomella</taxon>
    </lineage>
</organism>
<dbReference type="Gene3D" id="3.40.50.150">
    <property type="entry name" value="Vaccinia Virus protein VP39"/>
    <property type="match status" value="1"/>
</dbReference>
<dbReference type="EMBL" id="HBFM01009925">
    <property type="protein sequence ID" value="CAD8769915.1"/>
    <property type="molecule type" value="Transcribed_RNA"/>
</dbReference>
<sequence>MGAGGDGSVTRKAADKKKSLSIEKVPVLTSVKDDLTVLRYMWFGKPSGSDHAARLESFYGPQAKAYDKFRANFLWGRKPMLAACAARLKGRKNLVWVDLGGGTGENVDMMSKFIPLENFKAVYVVDLCHSLCEVSRQKVKSKGWKNVHVVEGDACAFRPPEGQATLITFSYSLTMIPPFHQVVDQAESYLSGDGYMGVTDFFVSGRFDLPLRQMPWHRRFFWRSIFDIDNIDIGPERRAYLETKLERVYERNSEGSIPYVPYLRAPYYIWIGQKHTDGHATHDVKVERPPLFPPTFLYTQSWEDPEPDMKVMDINPSDTVLTLTSGGCNALNLLVNGAGKVVSVDCNPAQSSLLELKKVAIQQLDHADVWKLFGEGRHPQAAEIFEDKLAPFLSETAYSFWSKRLWYFQQGLYYQGGMGKLCWVLQIIFRMLGLGKTMERLTSAPTIEEQRKVWDSNHLVHFIKHGPKPLVHIFRKIVTFALFNRAVLWFGGGVPMKQLALILADNISVDTYIARTLDGVAENSCLRHHNYFYYNCLMGKFLPDNCPTYLTATGFQSLKAGKVDSLVVSTNFFLDELRSRIYTKVILMDHVDWLDLGKAQELATALREQVAPGGIVIWRSASLNPPYASLIRTAGFEIRRVSSAEAGYMDRVNMYSSFFVAQRKPLNGAAAAVGKKQ</sequence>
<name>A0A7S0URH5_9CHLO</name>
<reference evidence="1" key="1">
    <citation type="submission" date="2021-01" db="EMBL/GenBank/DDBJ databases">
        <authorList>
            <person name="Corre E."/>
            <person name="Pelletier E."/>
            <person name="Niang G."/>
            <person name="Scheremetjew M."/>
            <person name="Finn R."/>
            <person name="Kale V."/>
            <person name="Holt S."/>
            <person name="Cochrane G."/>
            <person name="Meng A."/>
            <person name="Brown T."/>
            <person name="Cohen L."/>
        </authorList>
    </citation>
    <scope>NUCLEOTIDE SEQUENCE</scope>
    <source>
        <strain evidence="1">SAG 63-3</strain>
    </source>
</reference>
<dbReference type="InterPro" id="IPR021829">
    <property type="entry name" value="DUF3419"/>
</dbReference>
<dbReference type="PANTHER" id="PTHR47473:SF1">
    <property type="entry name" value="METHYLTRANSFERASE DOMAIN-CONTAINING PROTEIN"/>
    <property type="match status" value="1"/>
</dbReference>
<dbReference type="CDD" id="cd02440">
    <property type="entry name" value="AdoMet_MTases"/>
    <property type="match status" value="1"/>
</dbReference>
<dbReference type="SUPFAM" id="SSF53335">
    <property type="entry name" value="S-adenosyl-L-methionine-dependent methyltransferases"/>
    <property type="match status" value="1"/>
</dbReference>
<evidence type="ECO:0008006" key="2">
    <source>
        <dbReference type="Google" id="ProtNLM"/>
    </source>
</evidence>
<gene>
    <name evidence="1" type="ORF">PPAR00522_LOCUS6314</name>
</gene>
<dbReference type="InterPro" id="IPR029063">
    <property type="entry name" value="SAM-dependent_MTases_sf"/>
</dbReference>
<dbReference type="AlphaFoldDB" id="A0A7S0URH5"/>
<dbReference type="Pfam" id="PF13489">
    <property type="entry name" value="Methyltransf_23"/>
    <property type="match status" value="1"/>
</dbReference>
<evidence type="ECO:0000313" key="1">
    <source>
        <dbReference type="EMBL" id="CAD8769915.1"/>
    </source>
</evidence>